<dbReference type="Proteomes" id="UP001515500">
    <property type="component" value="Chromosome 15"/>
</dbReference>
<sequence>MESMQGMSGIDIRTIIAWILCFLAASISSAGGLGGGPLFLPTLNLVAGLQIRTAASFSALMVTGGSLAAAVIYNLFLGTSLIDYDIALLSQPCLLLGVSVGVFFNIMFPSWLITALFAAFLAFSTFKTCSAGVKYWKGETEEVRRRRDCGDGEVSLEEATAVTQGTPWEKLAMLSLAHIKCGVGYWLITLSQIPVAIGFTAYVLYAKAEESILGGLFGNGGGSLTNLVLLHIGTTAATTSFMVLFSSSMSSAQYLILGMKGVKQALIYTLLCIVGSVLGLIIIKRAVVKSGRASLIVFMLSIVMGLSTISITCFGAIGVYRDYTAGKNMGFNLPCR</sequence>
<evidence type="ECO:0000256" key="1">
    <source>
        <dbReference type="ARBA" id="ARBA00004141"/>
    </source>
</evidence>
<feature type="transmembrane region" description="Helical" evidence="6">
    <location>
        <begin position="224"/>
        <end position="245"/>
    </location>
</feature>
<dbReference type="GeneID" id="120277200"/>
<reference evidence="8" key="1">
    <citation type="submission" date="2025-08" db="UniProtKB">
        <authorList>
            <consortium name="RefSeq"/>
        </authorList>
    </citation>
    <scope>IDENTIFICATION</scope>
</reference>
<evidence type="ECO:0000313" key="7">
    <source>
        <dbReference type="Proteomes" id="UP001515500"/>
    </source>
</evidence>
<proteinExistence type="inferred from homology"/>
<keyword evidence="7" id="KW-1185">Reference proteome</keyword>
<evidence type="ECO:0000256" key="4">
    <source>
        <dbReference type="ARBA" id="ARBA00022989"/>
    </source>
</evidence>
<evidence type="ECO:0000256" key="6">
    <source>
        <dbReference type="SAM" id="Phobius"/>
    </source>
</evidence>
<keyword evidence="4 6" id="KW-1133">Transmembrane helix</keyword>
<evidence type="ECO:0000313" key="8">
    <source>
        <dbReference type="RefSeq" id="XP_039139890.1"/>
    </source>
</evidence>
<dbReference type="AlphaFoldDB" id="A0AB40CIN8"/>
<feature type="transmembrane region" description="Helical" evidence="6">
    <location>
        <begin position="183"/>
        <end position="204"/>
    </location>
</feature>
<gene>
    <name evidence="8" type="primary">LOC120277200</name>
</gene>
<dbReference type="InterPro" id="IPR002781">
    <property type="entry name" value="TM_pro_TauE-like"/>
</dbReference>
<dbReference type="GO" id="GO:0016567">
    <property type="term" value="P:protein ubiquitination"/>
    <property type="evidence" value="ECO:0007669"/>
    <property type="project" value="TreeGrafter"/>
</dbReference>
<dbReference type="PANTHER" id="PTHR14255">
    <property type="entry name" value="CEREBLON"/>
    <property type="match status" value="1"/>
</dbReference>
<comment type="subcellular location">
    <subcellularLocation>
        <location evidence="1">Membrane</location>
        <topology evidence="1">Multi-pass membrane protein</topology>
    </subcellularLocation>
</comment>
<keyword evidence="3 6" id="KW-0812">Transmembrane</keyword>
<accession>A0AB40CIN8</accession>
<dbReference type="Pfam" id="PF01925">
    <property type="entry name" value="TauE"/>
    <property type="match status" value="1"/>
</dbReference>
<comment type="similarity">
    <text evidence="2">Belongs to the 4-toluene sulfonate uptake permease (TSUP) (TC 2.A.102) family.</text>
</comment>
<feature type="transmembrane region" description="Helical" evidence="6">
    <location>
        <begin position="54"/>
        <end position="76"/>
    </location>
</feature>
<protein>
    <submittedName>
        <fullName evidence="8">Sulfite exporter TauE/SafE family protein 5-like</fullName>
    </submittedName>
</protein>
<evidence type="ECO:0000256" key="2">
    <source>
        <dbReference type="ARBA" id="ARBA00009142"/>
    </source>
</evidence>
<evidence type="ECO:0000256" key="3">
    <source>
        <dbReference type="ARBA" id="ARBA00022692"/>
    </source>
</evidence>
<keyword evidence="5 6" id="KW-0472">Membrane</keyword>
<dbReference type="PANTHER" id="PTHR14255:SF3">
    <property type="entry name" value="SULFITE EXPORTER TAUE_SAFE FAMILY PROTEIN 5-RELATED"/>
    <property type="match status" value="1"/>
</dbReference>
<organism evidence="7 8">
    <name type="scientific">Dioscorea cayennensis subsp. rotundata</name>
    <name type="common">White Guinea yam</name>
    <name type="synonym">Dioscorea rotundata</name>
    <dbReference type="NCBI Taxonomy" id="55577"/>
    <lineage>
        <taxon>Eukaryota</taxon>
        <taxon>Viridiplantae</taxon>
        <taxon>Streptophyta</taxon>
        <taxon>Embryophyta</taxon>
        <taxon>Tracheophyta</taxon>
        <taxon>Spermatophyta</taxon>
        <taxon>Magnoliopsida</taxon>
        <taxon>Liliopsida</taxon>
        <taxon>Dioscoreales</taxon>
        <taxon>Dioscoreaceae</taxon>
        <taxon>Dioscorea</taxon>
    </lineage>
</organism>
<dbReference type="RefSeq" id="XP_039139890.1">
    <property type="nucleotide sequence ID" value="XM_039283956.1"/>
</dbReference>
<evidence type="ECO:0000256" key="5">
    <source>
        <dbReference type="ARBA" id="ARBA00023136"/>
    </source>
</evidence>
<feature type="transmembrane region" description="Helical" evidence="6">
    <location>
        <begin position="295"/>
        <end position="320"/>
    </location>
</feature>
<dbReference type="GO" id="GO:0016020">
    <property type="term" value="C:membrane"/>
    <property type="evidence" value="ECO:0007669"/>
    <property type="project" value="UniProtKB-SubCell"/>
</dbReference>
<dbReference type="GO" id="GO:0031464">
    <property type="term" value="C:Cul4A-RING E3 ubiquitin ligase complex"/>
    <property type="evidence" value="ECO:0007669"/>
    <property type="project" value="TreeGrafter"/>
</dbReference>
<feature type="transmembrane region" description="Helical" evidence="6">
    <location>
        <begin position="265"/>
        <end position="283"/>
    </location>
</feature>
<name>A0AB40CIN8_DIOCR</name>